<evidence type="ECO:0000256" key="11">
    <source>
        <dbReference type="SAM" id="Phobius"/>
    </source>
</evidence>
<dbReference type="InterPro" id="IPR004358">
    <property type="entry name" value="Sig_transdc_His_kin-like_C"/>
</dbReference>
<proteinExistence type="predicted"/>
<evidence type="ECO:0000256" key="6">
    <source>
        <dbReference type="ARBA" id="ARBA00022692"/>
    </source>
</evidence>
<dbReference type="PANTHER" id="PTHR43304">
    <property type="entry name" value="PHYTOCHROME-LIKE PROTEIN CPH1"/>
    <property type="match status" value="1"/>
</dbReference>
<protein>
    <recommendedName>
        <fullName evidence="3">histidine kinase</fullName>
        <ecNumber evidence="3">2.7.13.3</ecNumber>
    </recommendedName>
</protein>
<evidence type="ECO:0000256" key="7">
    <source>
        <dbReference type="ARBA" id="ARBA00022777"/>
    </source>
</evidence>
<dbReference type="PRINTS" id="PR00344">
    <property type="entry name" value="BCTRLSENSOR"/>
</dbReference>
<keyword evidence="9" id="KW-0902">Two-component regulatory system</keyword>
<dbReference type="Pfam" id="PF00512">
    <property type="entry name" value="HisKA"/>
    <property type="match status" value="1"/>
</dbReference>
<evidence type="ECO:0000256" key="8">
    <source>
        <dbReference type="ARBA" id="ARBA00022989"/>
    </source>
</evidence>
<dbReference type="GO" id="GO:0005886">
    <property type="term" value="C:plasma membrane"/>
    <property type="evidence" value="ECO:0007669"/>
    <property type="project" value="UniProtKB-SubCell"/>
</dbReference>
<dbReference type="Gene3D" id="6.10.340.10">
    <property type="match status" value="1"/>
</dbReference>
<dbReference type="SUPFAM" id="SSF55874">
    <property type="entry name" value="ATPase domain of HSP90 chaperone/DNA topoisomerase II/histidine kinase"/>
    <property type="match status" value="1"/>
</dbReference>
<reference evidence="14 15" key="1">
    <citation type="submission" date="2018-04" db="EMBL/GenBank/DDBJ databases">
        <title>Genomic Encyclopedia of Type Strains, Phase IV (KMG-IV): sequencing the most valuable type-strain genomes for metagenomic binning, comparative biology and taxonomic classification.</title>
        <authorList>
            <person name="Goeker M."/>
        </authorList>
    </citation>
    <scope>NUCLEOTIDE SEQUENCE [LARGE SCALE GENOMIC DNA]</scope>
    <source>
        <strain evidence="14 15">DSM 45771</strain>
    </source>
</reference>
<keyword evidence="6 11" id="KW-0812">Transmembrane</keyword>
<dbReference type="PROSITE" id="PS50885">
    <property type="entry name" value="HAMP"/>
    <property type="match status" value="1"/>
</dbReference>
<dbReference type="RefSeq" id="WP_165825949.1">
    <property type="nucleotide sequence ID" value="NZ_QEKW01000023.1"/>
</dbReference>
<dbReference type="InterPro" id="IPR007891">
    <property type="entry name" value="CHASE3"/>
</dbReference>
<evidence type="ECO:0000256" key="2">
    <source>
        <dbReference type="ARBA" id="ARBA00004236"/>
    </source>
</evidence>
<dbReference type="SUPFAM" id="SSF47384">
    <property type="entry name" value="Homodimeric domain of signal transducing histidine kinase"/>
    <property type="match status" value="1"/>
</dbReference>
<dbReference type="GO" id="GO:0000155">
    <property type="term" value="F:phosphorelay sensor kinase activity"/>
    <property type="evidence" value="ECO:0007669"/>
    <property type="project" value="InterPro"/>
</dbReference>
<accession>A0A2U1ECP9</accession>
<dbReference type="InterPro" id="IPR036890">
    <property type="entry name" value="HATPase_C_sf"/>
</dbReference>
<organism evidence="14 15">
    <name type="scientific">Actinomycetospora cinnamomea</name>
    <dbReference type="NCBI Taxonomy" id="663609"/>
    <lineage>
        <taxon>Bacteria</taxon>
        <taxon>Bacillati</taxon>
        <taxon>Actinomycetota</taxon>
        <taxon>Actinomycetes</taxon>
        <taxon>Pseudonocardiales</taxon>
        <taxon>Pseudonocardiaceae</taxon>
        <taxon>Actinomycetospora</taxon>
    </lineage>
</organism>
<evidence type="ECO:0000313" key="15">
    <source>
        <dbReference type="Proteomes" id="UP000245639"/>
    </source>
</evidence>
<keyword evidence="4" id="KW-0597">Phosphoprotein</keyword>
<dbReference type="InterPro" id="IPR036097">
    <property type="entry name" value="HisK_dim/P_sf"/>
</dbReference>
<sequence length="555" mass="59922">MSAPTDVSPGAPPAADTPRSDDGPAPLPRPRRRVRQGLSSWSLLRILVVTGSALAVLLVAAAIVGIVGLATLDRHRVELVDRLDPALLTAQQLEAAAIDQETGVRGFVLAPQADLLEPYQRGRADEARTTAELRTLLAGRPEALAELDAVESATATWRTVYAEPALAAAAQGAPAPPVEVGKAAFDRVRGALDAQRNRLLVLRDDARDALGGAADTITVLGAVTLVVIALGVAVLLAWLRRVVVVPTHRLASEVRHVVNGDLEHHVGTAGPREITELAEDVEAMRVLIVRELADTERSRQELDARGRELARSNSDLEQFAYVASHDLQEPLRKVASFCQLLQRRYAGQLDERADQYIEFATDGAKRMQVLINDLLAFSRVGRQGDAMEPVDLGELVDRAVENLAGALDESGGSVTRGELPRVLGAPALLTTVFQNLLGNSLKFRGDDPPQVRVDAERDPDATTERWLLRFRDNGIGIDPEYAERIFVIFQRLHAKDAYPGTGIGLAMCRKIVERHEGQMWLEPTDGSGTTFVVALPVLSDPEPDPEPDPAAEAAP</sequence>
<evidence type="ECO:0000313" key="14">
    <source>
        <dbReference type="EMBL" id="PVY97736.1"/>
    </source>
</evidence>
<evidence type="ECO:0000256" key="5">
    <source>
        <dbReference type="ARBA" id="ARBA00022679"/>
    </source>
</evidence>
<dbReference type="PROSITE" id="PS50109">
    <property type="entry name" value="HIS_KIN"/>
    <property type="match status" value="1"/>
</dbReference>
<dbReference type="EMBL" id="QEKW01000023">
    <property type="protein sequence ID" value="PVY97736.1"/>
    <property type="molecule type" value="Genomic_DNA"/>
</dbReference>
<keyword evidence="5" id="KW-0808">Transferase</keyword>
<evidence type="ECO:0000256" key="4">
    <source>
        <dbReference type="ARBA" id="ARBA00022553"/>
    </source>
</evidence>
<dbReference type="InterPro" id="IPR003660">
    <property type="entry name" value="HAMP_dom"/>
</dbReference>
<feature type="transmembrane region" description="Helical" evidence="11">
    <location>
        <begin position="46"/>
        <end position="72"/>
    </location>
</feature>
<dbReference type="Gene3D" id="3.30.565.10">
    <property type="entry name" value="Histidine kinase-like ATPase, C-terminal domain"/>
    <property type="match status" value="1"/>
</dbReference>
<evidence type="ECO:0000259" key="13">
    <source>
        <dbReference type="PROSITE" id="PS50885"/>
    </source>
</evidence>
<dbReference type="SMART" id="SM00387">
    <property type="entry name" value="HATPase_c"/>
    <property type="match status" value="1"/>
</dbReference>
<dbReference type="Proteomes" id="UP000245639">
    <property type="component" value="Unassembled WGS sequence"/>
</dbReference>
<keyword evidence="11" id="KW-0472">Membrane</keyword>
<dbReference type="InterPro" id="IPR005467">
    <property type="entry name" value="His_kinase_dom"/>
</dbReference>
<keyword evidence="8 11" id="KW-1133">Transmembrane helix</keyword>
<dbReference type="Gene3D" id="1.10.287.130">
    <property type="match status" value="1"/>
</dbReference>
<dbReference type="Pfam" id="PF02518">
    <property type="entry name" value="HATPase_c"/>
    <property type="match status" value="1"/>
</dbReference>
<dbReference type="InterPro" id="IPR003594">
    <property type="entry name" value="HATPase_dom"/>
</dbReference>
<feature type="transmembrane region" description="Helical" evidence="11">
    <location>
        <begin position="217"/>
        <end position="239"/>
    </location>
</feature>
<comment type="caution">
    <text evidence="14">The sequence shown here is derived from an EMBL/GenBank/DDBJ whole genome shotgun (WGS) entry which is preliminary data.</text>
</comment>
<feature type="domain" description="HAMP" evidence="13">
    <location>
        <begin position="241"/>
        <end position="293"/>
    </location>
</feature>
<feature type="domain" description="Histidine kinase" evidence="12">
    <location>
        <begin position="322"/>
        <end position="539"/>
    </location>
</feature>
<evidence type="ECO:0000256" key="9">
    <source>
        <dbReference type="ARBA" id="ARBA00023012"/>
    </source>
</evidence>
<keyword evidence="7" id="KW-0418">Kinase</keyword>
<dbReference type="InterPro" id="IPR003661">
    <property type="entry name" value="HisK_dim/P_dom"/>
</dbReference>
<dbReference type="InterPro" id="IPR052162">
    <property type="entry name" value="Sensor_kinase/Photoreceptor"/>
</dbReference>
<dbReference type="EC" id="2.7.13.3" evidence="3"/>
<keyword evidence="15" id="KW-1185">Reference proteome</keyword>
<comment type="catalytic activity">
    <reaction evidence="1">
        <text>ATP + protein L-histidine = ADP + protein N-phospho-L-histidine.</text>
        <dbReference type="EC" id="2.7.13.3"/>
    </reaction>
</comment>
<dbReference type="SMART" id="SM00388">
    <property type="entry name" value="HisKA"/>
    <property type="match status" value="1"/>
</dbReference>
<feature type="region of interest" description="Disordered" evidence="10">
    <location>
        <begin position="1"/>
        <end position="32"/>
    </location>
</feature>
<name>A0A2U1ECP9_9PSEU</name>
<evidence type="ECO:0000256" key="10">
    <source>
        <dbReference type="SAM" id="MobiDB-lite"/>
    </source>
</evidence>
<evidence type="ECO:0000256" key="3">
    <source>
        <dbReference type="ARBA" id="ARBA00012438"/>
    </source>
</evidence>
<comment type="subcellular location">
    <subcellularLocation>
        <location evidence="2">Cell membrane</location>
    </subcellularLocation>
</comment>
<dbReference type="Pfam" id="PF00672">
    <property type="entry name" value="HAMP"/>
    <property type="match status" value="1"/>
</dbReference>
<evidence type="ECO:0000259" key="12">
    <source>
        <dbReference type="PROSITE" id="PS50109"/>
    </source>
</evidence>
<dbReference type="AlphaFoldDB" id="A0A2U1ECP9"/>
<evidence type="ECO:0000256" key="1">
    <source>
        <dbReference type="ARBA" id="ARBA00000085"/>
    </source>
</evidence>
<dbReference type="Pfam" id="PF05227">
    <property type="entry name" value="CHASE3"/>
    <property type="match status" value="1"/>
</dbReference>
<dbReference type="PANTHER" id="PTHR43304:SF1">
    <property type="entry name" value="PAC DOMAIN-CONTAINING PROTEIN"/>
    <property type="match status" value="1"/>
</dbReference>
<dbReference type="CDD" id="cd00082">
    <property type="entry name" value="HisKA"/>
    <property type="match status" value="1"/>
</dbReference>
<gene>
    <name evidence="14" type="ORF">C8D89_12349</name>
</gene>